<comment type="similarity">
    <text evidence="7">Belongs to the DHHC palmitoyltransferase family.</text>
</comment>
<evidence type="ECO:0000256" key="1">
    <source>
        <dbReference type="ARBA" id="ARBA00004141"/>
    </source>
</evidence>
<keyword evidence="6 7" id="KW-0012">Acyltransferase</keyword>
<organism evidence="9 10">
    <name type="scientific">Tegillarca granosa</name>
    <name type="common">Malaysian cockle</name>
    <name type="synonym">Anadara granosa</name>
    <dbReference type="NCBI Taxonomy" id="220873"/>
    <lineage>
        <taxon>Eukaryota</taxon>
        <taxon>Metazoa</taxon>
        <taxon>Spiralia</taxon>
        <taxon>Lophotrochozoa</taxon>
        <taxon>Mollusca</taxon>
        <taxon>Bivalvia</taxon>
        <taxon>Autobranchia</taxon>
        <taxon>Pteriomorphia</taxon>
        <taxon>Arcoida</taxon>
        <taxon>Arcoidea</taxon>
        <taxon>Arcidae</taxon>
        <taxon>Tegillarca</taxon>
    </lineage>
</organism>
<dbReference type="InterPro" id="IPR039859">
    <property type="entry name" value="PFA4/ZDH16/20/ERF2-like"/>
</dbReference>
<name>A0ABQ9FLY0_TEGGR</name>
<keyword evidence="10" id="KW-1185">Reference proteome</keyword>
<reference evidence="9 10" key="1">
    <citation type="submission" date="2022-12" db="EMBL/GenBank/DDBJ databases">
        <title>Chromosome-level genome of Tegillarca granosa.</title>
        <authorList>
            <person name="Kim J."/>
        </authorList>
    </citation>
    <scope>NUCLEOTIDE SEQUENCE [LARGE SCALE GENOMIC DNA]</scope>
    <source>
        <strain evidence="9">Teg-2019</strain>
        <tissue evidence="9">Adductor muscle</tissue>
    </source>
</reference>
<sequence length="183" mass="21598">MQLMFVLIVLLGHAVFLFDMLPILYKYEFEKNHVVFPMFVAFTNFFFFHMSCTADPGEITPSNLEKYSDIYKFDYKLYYPKTFCRTCHFMKPARSKHCSICDRCVYRFDHHCIWTNNDVGGLNVRYFIMFLLTLVFMAANGVYVASHCLFLYVEKNDIMKASVLLNSGEIQPVTFQIAFQWLV</sequence>
<dbReference type="InterPro" id="IPR001594">
    <property type="entry name" value="Palmitoyltrfase_DHHC"/>
</dbReference>
<evidence type="ECO:0000256" key="7">
    <source>
        <dbReference type="RuleBase" id="RU079119"/>
    </source>
</evidence>
<evidence type="ECO:0000259" key="8">
    <source>
        <dbReference type="Pfam" id="PF01529"/>
    </source>
</evidence>
<dbReference type="PANTHER" id="PTHR22883">
    <property type="entry name" value="ZINC FINGER DHHC DOMAIN CONTAINING PROTEIN"/>
    <property type="match status" value="1"/>
</dbReference>
<evidence type="ECO:0000256" key="2">
    <source>
        <dbReference type="ARBA" id="ARBA00022679"/>
    </source>
</evidence>
<accession>A0ABQ9FLY0</accession>
<dbReference type="EC" id="2.3.1.225" evidence="7"/>
<evidence type="ECO:0000256" key="3">
    <source>
        <dbReference type="ARBA" id="ARBA00022692"/>
    </source>
</evidence>
<keyword evidence="2 7" id="KW-0808">Transferase</keyword>
<dbReference type="Proteomes" id="UP001217089">
    <property type="component" value="Unassembled WGS sequence"/>
</dbReference>
<dbReference type="PROSITE" id="PS50216">
    <property type="entry name" value="DHHC"/>
    <property type="match status" value="1"/>
</dbReference>
<comment type="subcellular location">
    <subcellularLocation>
        <location evidence="1">Membrane</location>
        <topology evidence="1">Multi-pass membrane protein</topology>
    </subcellularLocation>
</comment>
<feature type="transmembrane region" description="Helical" evidence="7">
    <location>
        <begin position="6"/>
        <end position="25"/>
    </location>
</feature>
<evidence type="ECO:0000313" key="10">
    <source>
        <dbReference type="Proteomes" id="UP001217089"/>
    </source>
</evidence>
<dbReference type="Pfam" id="PF01529">
    <property type="entry name" value="DHHC"/>
    <property type="match status" value="1"/>
</dbReference>
<comment type="catalytic activity">
    <reaction evidence="7">
        <text>L-cysteinyl-[protein] + hexadecanoyl-CoA = S-hexadecanoyl-L-cysteinyl-[protein] + CoA</text>
        <dbReference type="Rhea" id="RHEA:36683"/>
        <dbReference type="Rhea" id="RHEA-COMP:10131"/>
        <dbReference type="Rhea" id="RHEA-COMP:11032"/>
        <dbReference type="ChEBI" id="CHEBI:29950"/>
        <dbReference type="ChEBI" id="CHEBI:57287"/>
        <dbReference type="ChEBI" id="CHEBI:57379"/>
        <dbReference type="ChEBI" id="CHEBI:74151"/>
        <dbReference type="EC" id="2.3.1.225"/>
    </reaction>
</comment>
<keyword evidence="4 7" id="KW-1133">Transmembrane helix</keyword>
<proteinExistence type="inferred from homology"/>
<evidence type="ECO:0000256" key="4">
    <source>
        <dbReference type="ARBA" id="ARBA00022989"/>
    </source>
</evidence>
<evidence type="ECO:0000256" key="6">
    <source>
        <dbReference type="ARBA" id="ARBA00023315"/>
    </source>
</evidence>
<dbReference type="EMBL" id="JARBDR010000214">
    <property type="protein sequence ID" value="KAJ8318269.1"/>
    <property type="molecule type" value="Genomic_DNA"/>
</dbReference>
<keyword evidence="3 7" id="KW-0812">Transmembrane</keyword>
<keyword evidence="5 7" id="KW-0472">Membrane</keyword>
<gene>
    <name evidence="9" type="ORF">KUTeg_003360</name>
</gene>
<comment type="caution">
    <text evidence="9">The sequence shown here is derived from an EMBL/GenBank/DDBJ whole genome shotgun (WGS) entry which is preliminary data.</text>
</comment>
<protein>
    <recommendedName>
        <fullName evidence="7">Palmitoyltransferase</fullName>
        <ecNumber evidence="7">2.3.1.225</ecNumber>
    </recommendedName>
</protein>
<dbReference type="PANTHER" id="PTHR22883:SF488">
    <property type="entry name" value="PALMITOYLTRANSFERASE"/>
    <property type="match status" value="1"/>
</dbReference>
<evidence type="ECO:0000313" key="9">
    <source>
        <dbReference type="EMBL" id="KAJ8318269.1"/>
    </source>
</evidence>
<feature type="domain" description="Palmitoyltransferase DHHC" evidence="8">
    <location>
        <begin position="80"/>
        <end position="168"/>
    </location>
</feature>
<feature type="transmembrane region" description="Helical" evidence="7">
    <location>
        <begin position="126"/>
        <end position="153"/>
    </location>
</feature>
<feature type="transmembrane region" description="Helical" evidence="7">
    <location>
        <begin position="34"/>
        <end position="51"/>
    </location>
</feature>
<comment type="domain">
    <text evidence="7">The DHHC domain is required for palmitoyltransferase activity.</text>
</comment>
<evidence type="ECO:0000256" key="5">
    <source>
        <dbReference type="ARBA" id="ARBA00023136"/>
    </source>
</evidence>